<dbReference type="InterPro" id="IPR036291">
    <property type="entry name" value="NAD(P)-bd_dom_sf"/>
</dbReference>
<dbReference type="AlphaFoldDB" id="A0A931B3J6"/>
<dbReference type="Pfam" id="PF03446">
    <property type="entry name" value="NAD_binding_2"/>
    <property type="match status" value="1"/>
</dbReference>
<dbReference type="PIRSF" id="PIRSF000103">
    <property type="entry name" value="HIBADH"/>
    <property type="match status" value="1"/>
</dbReference>
<dbReference type="PANTHER" id="PTHR43580:SF2">
    <property type="entry name" value="CYTOKINE-LIKE NUCLEAR FACTOR N-PAC"/>
    <property type="match status" value="1"/>
</dbReference>
<dbReference type="InterPro" id="IPR006115">
    <property type="entry name" value="6PGDH_NADP-bd"/>
</dbReference>
<evidence type="ECO:0000313" key="7">
    <source>
        <dbReference type="EMBL" id="MBF9069596.1"/>
    </source>
</evidence>
<evidence type="ECO:0000259" key="6">
    <source>
        <dbReference type="Pfam" id="PF14833"/>
    </source>
</evidence>
<dbReference type="GO" id="GO:0050661">
    <property type="term" value="F:NADP binding"/>
    <property type="evidence" value="ECO:0007669"/>
    <property type="project" value="InterPro"/>
</dbReference>
<dbReference type="PANTHER" id="PTHR43580">
    <property type="entry name" value="OXIDOREDUCTASE GLYR1-RELATED"/>
    <property type="match status" value="1"/>
</dbReference>
<dbReference type="InterPro" id="IPR015815">
    <property type="entry name" value="HIBADH-related"/>
</dbReference>
<dbReference type="Gene3D" id="1.10.1040.10">
    <property type="entry name" value="N-(1-d-carboxylethyl)-l-norvaline Dehydrogenase, domain 2"/>
    <property type="match status" value="1"/>
</dbReference>
<dbReference type="Pfam" id="PF14833">
    <property type="entry name" value="NAD_binding_11"/>
    <property type="match status" value="1"/>
</dbReference>
<dbReference type="SUPFAM" id="SSF51735">
    <property type="entry name" value="NAD(P)-binding Rossmann-fold domains"/>
    <property type="match status" value="1"/>
</dbReference>
<dbReference type="GO" id="GO:0051287">
    <property type="term" value="F:NAD binding"/>
    <property type="evidence" value="ECO:0007669"/>
    <property type="project" value="InterPro"/>
</dbReference>
<dbReference type="Gene3D" id="3.40.50.720">
    <property type="entry name" value="NAD(P)-binding Rossmann-like Domain"/>
    <property type="match status" value="1"/>
</dbReference>
<comment type="caution">
    <text evidence="7">The sequence shown here is derived from an EMBL/GenBank/DDBJ whole genome shotgun (WGS) entry which is preliminary data.</text>
</comment>
<accession>A0A931B3J6</accession>
<evidence type="ECO:0000256" key="2">
    <source>
        <dbReference type="ARBA" id="ARBA00023002"/>
    </source>
</evidence>
<evidence type="ECO:0000256" key="4">
    <source>
        <dbReference type="PIRSR" id="PIRSR000103-1"/>
    </source>
</evidence>
<evidence type="ECO:0000256" key="1">
    <source>
        <dbReference type="ARBA" id="ARBA00009080"/>
    </source>
</evidence>
<evidence type="ECO:0000259" key="5">
    <source>
        <dbReference type="Pfam" id="PF03446"/>
    </source>
</evidence>
<sequence>MGAGMARSLRREGLAVRAWNRSREKAEPLAASGAVVCASADEAVRGADVVLTVLNDGAAVRATMEAARPGLREGQIWLQASTVGLPATEELAALADSLGLVYVDSPVAGTRQPAEQGQLTVFAAGPESARAAVAPVLDAIGRRTVWVGTEPGRATALKLVVNTWVIDMVSSVAESLNLAEALGVDPALFLDAVAGGPLDTPYLHAKSAAVLSGDLTANFAVTSALKDTSLILAAAAETGARLDLVEASAARLTRAAASGHGDEDVIATYFAGRPDPKGE</sequence>
<feature type="domain" description="6-phosphogluconate dehydrogenase NADP-binding" evidence="5">
    <location>
        <begin position="1"/>
        <end position="148"/>
    </location>
</feature>
<keyword evidence="8" id="KW-1185">Reference proteome</keyword>
<dbReference type="EMBL" id="JADPRT010000006">
    <property type="protein sequence ID" value="MBF9069596.1"/>
    <property type="molecule type" value="Genomic_DNA"/>
</dbReference>
<organism evidence="7 8">
    <name type="scientific">Streptacidiphilus fuscans</name>
    <dbReference type="NCBI Taxonomy" id="2789292"/>
    <lineage>
        <taxon>Bacteria</taxon>
        <taxon>Bacillati</taxon>
        <taxon>Actinomycetota</taxon>
        <taxon>Actinomycetes</taxon>
        <taxon>Kitasatosporales</taxon>
        <taxon>Streptomycetaceae</taxon>
        <taxon>Streptacidiphilus</taxon>
    </lineage>
</organism>
<dbReference type="SUPFAM" id="SSF48179">
    <property type="entry name" value="6-phosphogluconate dehydrogenase C-terminal domain-like"/>
    <property type="match status" value="1"/>
</dbReference>
<feature type="domain" description="3-hydroxyisobutyrate dehydrogenase-like NAD-binding" evidence="6">
    <location>
        <begin position="152"/>
        <end position="267"/>
    </location>
</feature>
<evidence type="ECO:0000313" key="8">
    <source>
        <dbReference type="Proteomes" id="UP000657385"/>
    </source>
</evidence>
<dbReference type="InterPro" id="IPR029154">
    <property type="entry name" value="HIBADH-like_NADP-bd"/>
</dbReference>
<gene>
    <name evidence="7" type="ORF">I2501_16345</name>
</gene>
<dbReference type="Proteomes" id="UP000657385">
    <property type="component" value="Unassembled WGS sequence"/>
</dbReference>
<protein>
    <submittedName>
        <fullName evidence="7">NAD(P)-dependent oxidoreductase</fullName>
    </submittedName>
</protein>
<dbReference type="InterPro" id="IPR008927">
    <property type="entry name" value="6-PGluconate_DH-like_C_sf"/>
</dbReference>
<dbReference type="InterPro" id="IPR013328">
    <property type="entry name" value="6PGD_dom2"/>
</dbReference>
<keyword evidence="2" id="KW-0560">Oxidoreductase</keyword>
<reference evidence="7" key="1">
    <citation type="submission" date="2020-11" db="EMBL/GenBank/DDBJ databases">
        <title>Isolation and identification of active actinomycetes.</title>
        <authorList>
            <person name="Yu B."/>
        </authorList>
    </citation>
    <scope>NUCLEOTIDE SEQUENCE</scope>
    <source>
        <strain evidence="7">NEAU-YB345</strain>
    </source>
</reference>
<dbReference type="InterPro" id="IPR051265">
    <property type="entry name" value="HIBADH-related_NP60_sf"/>
</dbReference>
<dbReference type="GO" id="GO:0016491">
    <property type="term" value="F:oxidoreductase activity"/>
    <property type="evidence" value="ECO:0007669"/>
    <property type="project" value="UniProtKB-KW"/>
</dbReference>
<evidence type="ECO:0000256" key="3">
    <source>
        <dbReference type="ARBA" id="ARBA00023027"/>
    </source>
</evidence>
<proteinExistence type="inferred from homology"/>
<name>A0A931B3J6_9ACTN</name>
<keyword evidence="3" id="KW-0520">NAD</keyword>
<feature type="active site" evidence="4">
    <location>
        <position position="158"/>
    </location>
</feature>
<comment type="similarity">
    <text evidence="1">Belongs to the HIBADH-related family.</text>
</comment>